<evidence type="ECO:0000256" key="7">
    <source>
        <dbReference type="ARBA" id="ARBA00022795"/>
    </source>
</evidence>
<dbReference type="GO" id="GO:0006935">
    <property type="term" value="P:chemotaxis"/>
    <property type="evidence" value="ECO:0007669"/>
    <property type="project" value="UniProtKB-KW"/>
</dbReference>
<accession>A0A1M4STW1</accession>
<dbReference type="GO" id="GO:0005886">
    <property type="term" value="C:plasma membrane"/>
    <property type="evidence" value="ECO:0007669"/>
    <property type="project" value="UniProtKB-SubCell"/>
</dbReference>
<dbReference type="GO" id="GO:0071973">
    <property type="term" value="P:bacterial-type flagellum-dependent cell motility"/>
    <property type="evidence" value="ECO:0007669"/>
    <property type="project" value="InterPro"/>
</dbReference>
<dbReference type="Gene3D" id="1.10.287.1700">
    <property type="match status" value="1"/>
</dbReference>
<dbReference type="InterPro" id="IPR012823">
    <property type="entry name" value="Flagell_FliJ"/>
</dbReference>
<dbReference type="RefSeq" id="WP_027307534.1">
    <property type="nucleotide sequence ID" value="NZ_FQVG01000002.1"/>
</dbReference>
<dbReference type="Pfam" id="PF02050">
    <property type="entry name" value="FliJ"/>
    <property type="match status" value="1"/>
</dbReference>
<comment type="subcellular location">
    <subcellularLocation>
        <location evidence="1">Cell membrane</location>
        <topology evidence="1">Peripheral membrane protein</topology>
        <orientation evidence="1">Cytoplasmic side</orientation>
    </subcellularLocation>
</comment>
<dbReference type="AlphaFoldDB" id="A0A1M4STW1"/>
<protein>
    <recommendedName>
        <fullName evidence="3">Flagellar FliJ protein</fullName>
    </recommendedName>
</protein>
<keyword evidence="9" id="KW-0472">Membrane</keyword>
<sequence length="146" mass="17559">MNYKFKLEKLLELKCKREDSLKLEMSEYLNKIKIKKDHIENIKEKINFSKNNKINSAFSYDLKNYISYINYLESKLIEEQKNLIILENELEKIKEQLINATKERKVLENLKEKSYNEFLSELNKIENKIIDEMAIINYFKKNGGII</sequence>
<evidence type="ECO:0000256" key="5">
    <source>
        <dbReference type="ARBA" id="ARBA00022475"/>
    </source>
</evidence>
<dbReference type="EMBL" id="FQVG01000002">
    <property type="protein sequence ID" value="SHE35605.1"/>
    <property type="molecule type" value="Genomic_DNA"/>
</dbReference>
<evidence type="ECO:0000256" key="10">
    <source>
        <dbReference type="ARBA" id="ARBA00023225"/>
    </source>
</evidence>
<evidence type="ECO:0000256" key="1">
    <source>
        <dbReference type="ARBA" id="ARBA00004413"/>
    </source>
</evidence>
<evidence type="ECO:0000313" key="13">
    <source>
        <dbReference type="Proteomes" id="UP000184423"/>
    </source>
</evidence>
<evidence type="ECO:0000256" key="11">
    <source>
        <dbReference type="SAM" id="Coils"/>
    </source>
</evidence>
<dbReference type="NCBIfam" id="TIGR02473">
    <property type="entry name" value="flagell_FliJ"/>
    <property type="match status" value="1"/>
</dbReference>
<evidence type="ECO:0000256" key="6">
    <source>
        <dbReference type="ARBA" id="ARBA00022500"/>
    </source>
</evidence>
<evidence type="ECO:0000256" key="4">
    <source>
        <dbReference type="ARBA" id="ARBA00022448"/>
    </source>
</evidence>
<proteinExistence type="inferred from homology"/>
<feature type="coiled-coil region" evidence="11">
    <location>
        <begin position="69"/>
        <end position="113"/>
    </location>
</feature>
<dbReference type="GO" id="GO:0009288">
    <property type="term" value="C:bacterial-type flagellum"/>
    <property type="evidence" value="ECO:0007669"/>
    <property type="project" value="InterPro"/>
</dbReference>
<keyword evidence="12" id="KW-0969">Cilium</keyword>
<organism evidence="12 13">
    <name type="scientific">Caloramator proteoclasticus DSM 10124</name>
    <dbReference type="NCBI Taxonomy" id="1121262"/>
    <lineage>
        <taxon>Bacteria</taxon>
        <taxon>Bacillati</taxon>
        <taxon>Bacillota</taxon>
        <taxon>Clostridia</taxon>
        <taxon>Eubacteriales</taxon>
        <taxon>Clostridiaceae</taxon>
        <taxon>Caloramator</taxon>
    </lineage>
</organism>
<keyword evidence="6" id="KW-0145">Chemotaxis</keyword>
<dbReference type="GO" id="GO:0044781">
    <property type="term" value="P:bacterial-type flagellum organization"/>
    <property type="evidence" value="ECO:0007669"/>
    <property type="project" value="UniProtKB-KW"/>
</dbReference>
<keyword evidence="11" id="KW-0175">Coiled coil</keyword>
<gene>
    <name evidence="12" type="ORF">SAMN02746091_00234</name>
</gene>
<evidence type="ECO:0000256" key="3">
    <source>
        <dbReference type="ARBA" id="ARBA00020392"/>
    </source>
</evidence>
<keyword evidence="10" id="KW-1006">Bacterial flagellum protein export</keyword>
<keyword evidence="4" id="KW-0813">Transport</keyword>
<evidence type="ECO:0000256" key="2">
    <source>
        <dbReference type="ARBA" id="ARBA00010004"/>
    </source>
</evidence>
<keyword evidence="12" id="KW-0282">Flagellum</keyword>
<dbReference type="InterPro" id="IPR053716">
    <property type="entry name" value="Flag_assembly_chemotaxis_eff"/>
</dbReference>
<dbReference type="Proteomes" id="UP000184423">
    <property type="component" value="Unassembled WGS sequence"/>
</dbReference>
<keyword evidence="8" id="KW-0653">Protein transport</keyword>
<keyword evidence="7" id="KW-1005">Bacterial flagellum biogenesis</keyword>
<evidence type="ECO:0000256" key="9">
    <source>
        <dbReference type="ARBA" id="ARBA00023136"/>
    </source>
</evidence>
<evidence type="ECO:0000313" key="12">
    <source>
        <dbReference type="EMBL" id="SHE35605.1"/>
    </source>
</evidence>
<comment type="similarity">
    <text evidence="2">Belongs to the FliJ family.</text>
</comment>
<keyword evidence="13" id="KW-1185">Reference proteome</keyword>
<keyword evidence="5" id="KW-1003">Cell membrane</keyword>
<dbReference type="GO" id="GO:0015031">
    <property type="term" value="P:protein transport"/>
    <property type="evidence" value="ECO:0007669"/>
    <property type="project" value="UniProtKB-KW"/>
</dbReference>
<evidence type="ECO:0000256" key="8">
    <source>
        <dbReference type="ARBA" id="ARBA00022927"/>
    </source>
</evidence>
<keyword evidence="12" id="KW-0966">Cell projection</keyword>
<reference evidence="13" key="1">
    <citation type="submission" date="2016-11" db="EMBL/GenBank/DDBJ databases">
        <authorList>
            <person name="Varghese N."/>
            <person name="Submissions S."/>
        </authorList>
    </citation>
    <scope>NUCLEOTIDE SEQUENCE [LARGE SCALE GENOMIC DNA]</scope>
    <source>
        <strain evidence="13">DSM 10124</strain>
    </source>
</reference>
<name>A0A1M4STW1_9CLOT</name>